<feature type="transmembrane region" description="Helical" evidence="5">
    <location>
        <begin position="168"/>
        <end position="185"/>
    </location>
</feature>
<feature type="transmembrane region" description="Helical" evidence="5">
    <location>
        <begin position="472"/>
        <end position="489"/>
    </location>
</feature>
<proteinExistence type="predicted"/>
<dbReference type="GO" id="GO:0022857">
    <property type="term" value="F:transmembrane transporter activity"/>
    <property type="evidence" value="ECO:0007669"/>
    <property type="project" value="InterPro"/>
</dbReference>
<evidence type="ECO:0000313" key="7">
    <source>
        <dbReference type="Proteomes" id="UP000217221"/>
    </source>
</evidence>
<feature type="transmembrane region" description="Helical" evidence="5">
    <location>
        <begin position="385"/>
        <end position="406"/>
    </location>
</feature>
<dbReference type="CDD" id="cd04488">
    <property type="entry name" value="RecG_wedge_OBF"/>
    <property type="match status" value="1"/>
</dbReference>
<dbReference type="Pfam" id="PF13520">
    <property type="entry name" value="AA_permease_2"/>
    <property type="match status" value="1"/>
</dbReference>
<dbReference type="RefSeq" id="WP_095697438.1">
    <property type="nucleotide sequence ID" value="NZ_CP016782.1"/>
</dbReference>
<gene>
    <name evidence="6" type="ORF">PHILAsVB114_00320</name>
</gene>
<dbReference type="InterPro" id="IPR002293">
    <property type="entry name" value="AA/rel_permease1"/>
</dbReference>
<evidence type="ECO:0000313" key="6">
    <source>
        <dbReference type="EMBL" id="ASY27145.1"/>
    </source>
</evidence>
<protein>
    <submittedName>
        <fullName evidence="6">Amino acid permease</fullName>
    </submittedName>
</protein>
<accession>A0A249LE32</accession>
<evidence type="ECO:0000256" key="1">
    <source>
        <dbReference type="ARBA" id="ARBA00004141"/>
    </source>
</evidence>
<sequence length="775" mass="83669">MPKSWTDGAPEPVALQEHAHLKDPLSYKIKRRLLGGALNRHTLSHQRLDKKYALGILSSDCISSSAYGSEQILIALLPAFGIAAFAILMPMTAIVLVILLIITLSYRNVIDVYTKTGGAYIVSRENFGPVVAQIAGVALMLDYIVTLAIQSAAGVAAIISTFPELEPWKIPMILAIIVLLTYGNLRGVKEAGKAFALPTYLFVGSMFIVFAIGLYRHFSGTLPMLETNLPGAVPMGEPSGLLTFAAIFILLRAFANGGSSLTGLEAISDGVALFKAPEHVNARRTLVIMSTLLGSLVLGVSWFAHKIHAMPYESGTPTVISQIVKAAMGDGTFGTAMFIFVQFATMLILFAGANTTYSAFPLLVNFIAKDGYLPRQLTKRGHRLAFSNGILLLAGGGIFLVLITAGSVEHLVAFYALGVFTGFTLAGFGMTKHAYVHRLGAWKAKMIINGLAGGISLLVVIIFSIVKFSEGAWLVLVTAPILVVTFLRLRRQYTQEQSALDVKVEQERATSIARHDVTVLVDSVDVATVGAIRYARSLKPRELKAVHFVIDDLRAEQIVKAWAKSDALDDVTLELIDCPDRRLANAAVDYAIKMTEKADVELTLLLPRRSYSRFLGRLLHDRTAEAIAAPISQLPRVVATIVPFDVERILSGAPLVIDKKEKKLVTVAPVKAAPVVASVGPISHYAEDMTPIGAVQWRKRAHVQGKVASIKTAPSGSSPVLEIELWDESGGITLQFLGRREIAGLEVGTELRAEGMVGEENGSLKILNPSYELLA</sequence>
<evidence type="ECO:0000256" key="4">
    <source>
        <dbReference type="ARBA" id="ARBA00023136"/>
    </source>
</evidence>
<keyword evidence="7" id="KW-1185">Reference proteome</keyword>
<reference evidence="6 7" key="1">
    <citation type="submission" date="2016-07" db="EMBL/GenBank/DDBJ databases">
        <title>High microdiversification within the ubiquitous acI lineage of Actinobacteria.</title>
        <authorList>
            <person name="Neuenschwander S.M."/>
            <person name="Salcher M."/>
            <person name="Ghai R."/>
            <person name="Pernthaler J."/>
        </authorList>
    </citation>
    <scope>NUCLEOTIDE SEQUENCE [LARGE SCALE GENOMIC DNA]</scope>
    <source>
        <strain evidence="6">MMS-VB-114</strain>
    </source>
</reference>
<dbReference type="EMBL" id="CP016782">
    <property type="protein sequence ID" value="ASY27145.1"/>
    <property type="molecule type" value="Genomic_DNA"/>
</dbReference>
<feature type="transmembrane region" description="Helical" evidence="5">
    <location>
        <begin position="447"/>
        <end position="466"/>
    </location>
</feature>
<dbReference type="OrthoDB" id="9759676at2"/>
<dbReference type="PANTHER" id="PTHR47704:SF1">
    <property type="entry name" value="POTASSIUM TRANSPORTER KIMA"/>
    <property type="match status" value="1"/>
</dbReference>
<keyword evidence="2 5" id="KW-0812">Transmembrane</keyword>
<feature type="transmembrane region" description="Helical" evidence="5">
    <location>
        <begin position="197"/>
        <end position="218"/>
    </location>
</feature>
<dbReference type="GO" id="GO:0016020">
    <property type="term" value="C:membrane"/>
    <property type="evidence" value="ECO:0007669"/>
    <property type="project" value="UniProtKB-SubCell"/>
</dbReference>
<keyword evidence="4 5" id="KW-0472">Membrane</keyword>
<name>A0A249LE32_9ACTN</name>
<keyword evidence="3 5" id="KW-1133">Transmembrane helix</keyword>
<dbReference type="InterPro" id="IPR053153">
    <property type="entry name" value="APC_K+_Transporter"/>
</dbReference>
<dbReference type="Gene3D" id="1.20.1740.10">
    <property type="entry name" value="Amino acid/polyamine transporter I"/>
    <property type="match status" value="1"/>
</dbReference>
<dbReference type="KEGG" id="plim:PHILAsVB114_00320"/>
<feature type="transmembrane region" description="Helical" evidence="5">
    <location>
        <begin position="72"/>
        <end position="102"/>
    </location>
</feature>
<feature type="transmembrane region" description="Helical" evidence="5">
    <location>
        <begin position="412"/>
        <end position="435"/>
    </location>
</feature>
<dbReference type="Proteomes" id="UP000217221">
    <property type="component" value="Chromosome"/>
</dbReference>
<evidence type="ECO:0000256" key="2">
    <source>
        <dbReference type="ARBA" id="ARBA00022692"/>
    </source>
</evidence>
<feature type="transmembrane region" description="Helical" evidence="5">
    <location>
        <begin position="285"/>
        <end position="304"/>
    </location>
</feature>
<feature type="transmembrane region" description="Helical" evidence="5">
    <location>
        <begin position="238"/>
        <end position="255"/>
    </location>
</feature>
<organism evidence="6 7">
    <name type="scientific">Candidatus Planktophila limnetica</name>
    <dbReference type="NCBI Taxonomy" id="573600"/>
    <lineage>
        <taxon>Bacteria</taxon>
        <taxon>Bacillati</taxon>
        <taxon>Actinomycetota</taxon>
        <taxon>Actinomycetes</taxon>
        <taxon>Candidatus Nanopelagicales</taxon>
        <taxon>Candidatus Nanopelagicaceae</taxon>
        <taxon>Candidatus Planktophila</taxon>
    </lineage>
</organism>
<evidence type="ECO:0000256" key="3">
    <source>
        <dbReference type="ARBA" id="ARBA00022989"/>
    </source>
</evidence>
<dbReference type="PANTHER" id="PTHR47704">
    <property type="entry name" value="POTASSIUM TRANSPORTER KIMA"/>
    <property type="match status" value="1"/>
</dbReference>
<dbReference type="AlphaFoldDB" id="A0A249LE32"/>
<evidence type="ECO:0000256" key="5">
    <source>
        <dbReference type="SAM" id="Phobius"/>
    </source>
</evidence>
<comment type="subcellular location">
    <subcellularLocation>
        <location evidence="1">Membrane</location>
        <topology evidence="1">Multi-pass membrane protein</topology>
    </subcellularLocation>
</comment>
<feature type="transmembrane region" description="Helical" evidence="5">
    <location>
        <begin position="337"/>
        <end position="364"/>
    </location>
</feature>